<feature type="chain" id="PRO_5020937571" description="Solute-binding protein family 5 domain-containing protein" evidence="2">
    <location>
        <begin position="23"/>
        <end position="643"/>
    </location>
</feature>
<feature type="signal peptide" evidence="2">
    <location>
        <begin position="1"/>
        <end position="22"/>
    </location>
</feature>
<dbReference type="InterPro" id="IPR000914">
    <property type="entry name" value="SBP_5_dom"/>
</dbReference>
<organism evidence="4 5">
    <name type="scientific">Nakamurella flava</name>
    <dbReference type="NCBI Taxonomy" id="2576308"/>
    <lineage>
        <taxon>Bacteria</taxon>
        <taxon>Bacillati</taxon>
        <taxon>Actinomycetota</taxon>
        <taxon>Actinomycetes</taxon>
        <taxon>Nakamurellales</taxon>
        <taxon>Nakamurellaceae</taxon>
        <taxon>Nakamurella</taxon>
    </lineage>
</organism>
<proteinExistence type="predicted"/>
<dbReference type="InterPro" id="IPR006311">
    <property type="entry name" value="TAT_signal"/>
</dbReference>
<dbReference type="Pfam" id="PF00496">
    <property type="entry name" value="SBP_bac_5"/>
    <property type="match status" value="1"/>
</dbReference>
<feature type="compositionally biased region" description="Low complexity" evidence="1">
    <location>
        <begin position="313"/>
        <end position="327"/>
    </location>
</feature>
<dbReference type="EMBL" id="SZZH01000001">
    <property type="protein sequence ID" value="TKV61572.1"/>
    <property type="molecule type" value="Genomic_DNA"/>
</dbReference>
<reference evidence="4 5" key="1">
    <citation type="submission" date="2019-05" db="EMBL/GenBank/DDBJ databases">
        <title>Nakamurella sp. N5BH11, whole genome shotgun sequence.</title>
        <authorList>
            <person name="Tuo L."/>
        </authorList>
    </citation>
    <scope>NUCLEOTIDE SEQUENCE [LARGE SCALE GENOMIC DNA]</scope>
    <source>
        <strain evidence="4 5">N5BH11</strain>
    </source>
</reference>
<evidence type="ECO:0000313" key="4">
    <source>
        <dbReference type="EMBL" id="TKV61572.1"/>
    </source>
</evidence>
<keyword evidence="2" id="KW-0732">Signal</keyword>
<dbReference type="OrthoDB" id="9803988at2"/>
<feature type="region of interest" description="Disordered" evidence="1">
    <location>
        <begin position="525"/>
        <end position="553"/>
    </location>
</feature>
<dbReference type="Gene3D" id="3.90.76.10">
    <property type="entry name" value="Dipeptide-binding Protein, Domain 1"/>
    <property type="match status" value="1"/>
</dbReference>
<feature type="compositionally biased region" description="Low complexity" evidence="1">
    <location>
        <begin position="537"/>
        <end position="553"/>
    </location>
</feature>
<sequence length="643" mass="64381">MTLTRRRLLRVGTLGAAALAAAACTPYGLPAPIAPSGESSASARPPEPGTIVVGLDGPGVPVTGFNPYAIADWSPAAAAVAGLVLPSVFTIGRDGRAVIDVDVVDAVTVTSTEPFTVTYTLDRKASWSDGTPVTAEDFAYLRDQLLTQPATVDTAGYRLITAIRSRDAGKTVDVEFATSFPGYPSLFSPLLPSHILKDSPAGWAGALSSDIPVSGGRFRMNPYDPVTGQITLARNDKYWGAQPGPAAVVLRLGSPADLIAAYGRGDVQALWLAPGAETDALLDDAVPAERRVVVPAPATVQLVFNAAIGPGTASAAATGSPSTTGATTAGGTGSAGRLTLDPAVRAAIAQAVVPADVAAELGAGRAAGVLPVRSQVRLPAQSDGAAVEGDWSSAELPVPTGDAAAARRRLSDAGWTTDGLYATRGGEVLTLTLGYPSGHRRLAAVARTLQTQLGAAGIQVVLLADAATTLLATRVATGSLDLALVTVPRGADDAVAAATAFSCPRVAGASSGASAAVEPLVDAAAGRSETTAEPEGDAASTSTAPSTTTATPDAAAAVATEPRTGNLSGLCSSAVQPGLVAALAAGTVPDVDEPLWAALPVLPLAQPTTTFAVGSGLQSLLDGPVAGWTWTTPLQGAQNWPSG</sequence>
<dbReference type="PANTHER" id="PTHR30290">
    <property type="entry name" value="PERIPLASMIC BINDING COMPONENT OF ABC TRANSPORTER"/>
    <property type="match status" value="1"/>
</dbReference>
<dbReference type="InterPro" id="IPR039424">
    <property type="entry name" value="SBP_5"/>
</dbReference>
<dbReference type="GO" id="GO:0015833">
    <property type="term" value="P:peptide transport"/>
    <property type="evidence" value="ECO:0007669"/>
    <property type="project" value="TreeGrafter"/>
</dbReference>
<name>A0A4U6QND5_9ACTN</name>
<dbReference type="Gene3D" id="3.40.190.10">
    <property type="entry name" value="Periplasmic binding protein-like II"/>
    <property type="match status" value="1"/>
</dbReference>
<evidence type="ECO:0000313" key="5">
    <source>
        <dbReference type="Proteomes" id="UP000306985"/>
    </source>
</evidence>
<gene>
    <name evidence="4" type="ORF">FDO65_08405</name>
</gene>
<dbReference type="GO" id="GO:1904680">
    <property type="term" value="F:peptide transmembrane transporter activity"/>
    <property type="evidence" value="ECO:0007669"/>
    <property type="project" value="TreeGrafter"/>
</dbReference>
<feature type="domain" description="Solute-binding protein family 5" evidence="3">
    <location>
        <begin position="110"/>
        <end position="493"/>
    </location>
</feature>
<accession>A0A4U6QND5</accession>
<dbReference type="SUPFAM" id="SSF53850">
    <property type="entry name" value="Periplasmic binding protein-like II"/>
    <property type="match status" value="1"/>
</dbReference>
<dbReference type="Gene3D" id="3.10.105.10">
    <property type="entry name" value="Dipeptide-binding Protein, Domain 3"/>
    <property type="match status" value="1"/>
</dbReference>
<dbReference type="PROSITE" id="PS51257">
    <property type="entry name" value="PROKAR_LIPOPROTEIN"/>
    <property type="match status" value="1"/>
</dbReference>
<protein>
    <recommendedName>
        <fullName evidence="3">Solute-binding protein family 5 domain-containing protein</fullName>
    </recommendedName>
</protein>
<dbReference type="PROSITE" id="PS51318">
    <property type="entry name" value="TAT"/>
    <property type="match status" value="1"/>
</dbReference>
<dbReference type="PANTHER" id="PTHR30290:SF65">
    <property type="entry name" value="MONOACYL PHOSPHATIDYLINOSITOL TETRAMANNOSIDE-BINDING PROTEIN LPQW-RELATED"/>
    <property type="match status" value="1"/>
</dbReference>
<comment type="caution">
    <text evidence="4">The sequence shown here is derived from an EMBL/GenBank/DDBJ whole genome shotgun (WGS) entry which is preliminary data.</text>
</comment>
<keyword evidence="5" id="KW-1185">Reference proteome</keyword>
<dbReference type="Proteomes" id="UP000306985">
    <property type="component" value="Unassembled WGS sequence"/>
</dbReference>
<evidence type="ECO:0000256" key="2">
    <source>
        <dbReference type="SAM" id="SignalP"/>
    </source>
</evidence>
<feature type="region of interest" description="Disordered" evidence="1">
    <location>
        <begin position="313"/>
        <end position="334"/>
    </location>
</feature>
<dbReference type="RefSeq" id="WP_137448877.1">
    <property type="nucleotide sequence ID" value="NZ_SZZH01000001.1"/>
</dbReference>
<dbReference type="AlphaFoldDB" id="A0A4U6QND5"/>
<evidence type="ECO:0000259" key="3">
    <source>
        <dbReference type="Pfam" id="PF00496"/>
    </source>
</evidence>
<evidence type="ECO:0000256" key="1">
    <source>
        <dbReference type="SAM" id="MobiDB-lite"/>
    </source>
</evidence>